<evidence type="ECO:0000256" key="15">
    <source>
        <dbReference type="PROSITE-ProRule" id="PRU01319"/>
    </source>
</evidence>
<feature type="domain" description="RNase H type-2" evidence="17">
    <location>
        <begin position="73"/>
        <end position="259"/>
    </location>
</feature>
<dbReference type="RefSeq" id="WP_153727373.1">
    <property type="nucleotide sequence ID" value="NZ_WJNH01000002.1"/>
</dbReference>
<dbReference type="Proteomes" id="UP000480185">
    <property type="component" value="Unassembled WGS sequence"/>
</dbReference>
<evidence type="ECO:0000256" key="4">
    <source>
        <dbReference type="ARBA" id="ARBA00004496"/>
    </source>
</evidence>
<comment type="cofactor">
    <cofactor evidence="14 15">
        <name>Mn(2+)</name>
        <dbReference type="ChEBI" id="CHEBI:29035"/>
    </cofactor>
    <cofactor evidence="14 15">
        <name>Mg(2+)</name>
        <dbReference type="ChEBI" id="CHEBI:18420"/>
    </cofactor>
    <text evidence="14 15">Manganese or magnesium. Binds 1 divalent metal ion per monomer in the absence of substrate. May bind a second metal ion after substrate binding.</text>
</comment>
<evidence type="ECO:0000256" key="16">
    <source>
        <dbReference type="RuleBase" id="RU003515"/>
    </source>
</evidence>
<evidence type="ECO:0000256" key="12">
    <source>
        <dbReference type="ARBA" id="ARBA00022801"/>
    </source>
</evidence>
<dbReference type="GO" id="GO:0030145">
    <property type="term" value="F:manganese ion binding"/>
    <property type="evidence" value="ECO:0007669"/>
    <property type="project" value="UniProtKB-UniRule"/>
</dbReference>
<keyword evidence="9 14" id="KW-0540">Nuclease</keyword>
<comment type="function">
    <text evidence="3 14 16">Endonuclease that specifically degrades the RNA of RNA-DNA hybrids.</text>
</comment>
<comment type="caution">
    <text evidence="18">The sequence shown here is derived from an EMBL/GenBank/DDBJ whole genome shotgun (WGS) entry which is preliminary data.</text>
</comment>
<keyword evidence="13 14" id="KW-0464">Manganese</keyword>
<proteinExistence type="inferred from homology"/>
<evidence type="ECO:0000256" key="6">
    <source>
        <dbReference type="ARBA" id="ARBA00012180"/>
    </source>
</evidence>
<keyword evidence="8 14" id="KW-0963">Cytoplasm</keyword>
<keyword evidence="12 14" id="KW-0378">Hydrolase</keyword>
<dbReference type="PROSITE" id="PS51975">
    <property type="entry name" value="RNASE_H_2"/>
    <property type="match status" value="1"/>
</dbReference>
<evidence type="ECO:0000256" key="2">
    <source>
        <dbReference type="ARBA" id="ARBA00001946"/>
    </source>
</evidence>
<dbReference type="GO" id="GO:0006298">
    <property type="term" value="P:mismatch repair"/>
    <property type="evidence" value="ECO:0007669"/>
    <property type="project" value="TreeGrafter"/>
</dbReference>
<dbReference type="EC" id="3.1.26.4" evidence="6 14"/>
<evidence type="ECO:0000259" key="17">
    <source>
        <dbReference type="PROSITE" id="PS51975"/>
    </source>
</evidence>
<feature type="binding site" evidence="14 15">
    <location>
        <position position="80"/>
    </location>
    <ligand>
        <name>a divalent metal cation</name>
        <dbReference type="ChEBI" id="CHEBI:60240"/>
    </ligand>
</feature>
<organism evidence="18 19">
    <name type="scientific">Salinibacillus xinjiangensis</name>
    <dbReference type="NCBI Taxonomy" id="1229268"/>
    <lineage>
        <taxon>Bacteria</taxon>
        <taxon>Bacillati</taxon>
        <taxon>Bacillota</taxon>
        <taxon>Bacilli</taxon>
        <taxon>Bacillales</taxon>
        <taxon>Bacillaceae</taxon>
        <taxon>Salinibacillus</taxon>
    </lineage>
</organism>
<dbReference type="PANTHER" id="PTHR10954:SF18">
    <property type="entry name" value="RIBONUCLEASE HII"/>
    <property type="match status" value="1"/>
</dbReference>
<evidence type="ECO:0000256" key="3">
    <source>
        <dbReference type="ARBA" id="ARBA00004065"/>
    </source>
</evidence>
<evidence type="ECO:0000313" key="18">
    <source>
        <dbReference type="EMBL" id="MRG85417.1"/>
    </source>
</evidence>
<dbReference type="Pfam" id="PF01351">
    <property type="entry name" value="RNase_HII"/>
    <property type="match status" value="1"/>
</dbReference>
<dbReference type="EMBL" id="WJNH01000002">
    <property type="protein sequence ID" value="MRG85417.1"/>
    <property type="molecule type" value="Genomic_DNA"/>
</dbReference>
<comment type="subcellular location">
    <subcellularLocation>
        <location evidence="4 14">Cytoplasm</location>
    </subcellularLocation>
</comment>
<dbReference type="GO" id="GO:0004523">
    <property type="term" value="F:RNA-DNA hybrid ribonuclease activity"/>
    <property type="evidence" value="ECO:0007669"/>
    <property type="project" value="UniProtKB-UniRule"/>
</dbReference>
<dbReference type="InterPro" id="IPR036397">
    <property type="entry name" value="RNaseH_sf"/>
</dbReference>
<evidence type="ECO:0000256" key="11">
    <source>
        <dbReference type="ARBA" id="ARBA00022759"/>
    </source>
</evidence>
<comment type="similarity">
    <text evidence="5 14 16">Belongs to the RNase HII family.</text>
</comment>
<dbReference type="PANTHER" id="PTHR10954">
    <property type="entry name" value="RIBONUCLEASE H2 SUBUNIT A"/>
    <property type="match status" value="1"/>
</dbReference>
<evidence type="ECO:0000256" key="1">
    <source>
        <dbReference type="ARBA" id="ARBA00000077"/>
    </source>
</evidence>
<dbReference type="GO" id="GO:0005737">
    <property type="term" value="C:cytoplasm"/>
    <property type="evidence" value="ECO:0007669"/>
    <property type="project" value="UniProtKB-SubCell"/>
</dbReference>
<feature type="binding site" evidence="14 15">
    <location>
        <position position="79"/>
    </location>
    <ligand>
        <name>a divalent metal cation</name>
        <dbReference type="ChEBI" id="CHEBI:60240"/>
    </ligand>
</feature>
<dbReference type="Gene3D" id="3.30.420.10">
    <property type="entry name" value="Ribonuclease H-like superfamily/Ribonuclease H"/>
    <property type="match status" value="1"/>
</dbReference>
<dbReference type="AlphaFoldDB" id="A0A6G1X366"/>
<dbReference type="SUPFAM" id="SSF53098">
    <property type="entry name" value="Ribonuclease H-like"/>
    <property type="match status" value="1"/>
</dbReference>
<keyword evidence="19" id="KW-1185">Reference proteome</keyword>
<dbReference type="InterPro" id="IPR001352">
    <property type="entry name" value="RNase_HII/HIII"/>
</dbReference>
<comment type="catalytic activity">
    <reaction evidence="1 14 15 16">
        <text>Endonucleolytic cleavage to 5'-phosphomonoester.</text>
        <dbReference type="EC" id="3.1.26.4"/>
    </reaction>
</comment>
<dbReference type="InterPro" id="IPR012337">
    <property type="entry name" value="RNaseH-like_sf"/>
</dbReference>
<evidence type="ECO:0000256" key="8">
    <source>
        <dbReference type="ARBA" id="ARBA00022490"/>
    </source>
</evidence>
<dbReference type="OrthoDB" id="9803420at2"/>
<feature type="binding site" evidence="14 15">
    <location>
        <position position="171"/>
    </location>
    <ligand>
        <name>a divalent metal cation</name>
        <dbReference type="ChEBI" id="CHEBI:60240"/>
    </ligand>
</feature>
<dbReference type="InterPro" id="IPR022898">
    <property type="entry name" value="RNase_HII"/>
</dbReference>
<dbReference type="GO" id="GO:0032299">
    <property type="term" value="C:ribonuclease H2 complex"/>
    <property type="evidence" value="ECO:0007669"/>
    <property type="project" value="TreeGrafter"/>
</dbReference>
<evidence type="ECO:0000256" key="14">
    <source>
        <dbReference type="HAMAP-Rule" id="MF_00052"/>
    </source>
</evidence>
<evidence type="ECO:0000256" key="7">
    <source>
        <dbReference type="ARBA" id="ARBA00019179"/>
    </source>
</evidence>
<dbReference type="GO" id="GO:0043137">
    <property type="term" value="P:DNA replication, removal of RNA primer"/>
    <property type="evidence" value="ECO:0007669"/>
    <property type="project" value="TreeGrafter"/>
</dbReference>
<evidence type="ECO:0000256" key="5">
    <source>
        <dbReference type="ARBA" id="ARBA00007383"/>
    </source>
</evidence>
<keyword evidence="10 14" id="KW-0479">Metal-binding</keyword>
<keyword evidence="11 14" id="KW-0255">Endonuclease</keyword>
<sequence length="259" mass="29262">MTIKSETIAVIREKIENETYTVEEWNAYTQDERKGVQVLVKKQEKRRKAEQLHKEQFEEMLTYEKSIWHKGSTYIAGIDEAGRGPLAGPVVAGAVIINDTFYLEGINDSKKLSVQARERYFDQIKQLSVSYGIGIVDNNTIDQINIFQATKLAMKKAVADLSIQPDHLLVDAVQLNEIPIHHEAIIKGDQKSVSIAAASIIAKVTRDRLMRQVDEQYPAYQFASNMGYGTKNHLQALKQFGPTPYHRVSFAPVKDAIRS</sequence>
<accession>A0A6G1X366</accession>
<evidence type="ECO:0000256" key="10">
    <source>
        <dbReference type="ARBA" id="ARBA00022723"/>
    </source>
</evidence>
<dbReference type="GO" id="GO:0003723">
    <property type="term" value="F:RNA binding"/>
    <property type="evidence" value="ECO:0007669"/>
    <property type="project" value="UniProtKB-UniRule"/>
</dbReference>
<dbReference type="CDD" id="cd07182">
    <property type="entry name" value="RNase_HII_bacteria_HII_like"/>
    <property type="match status" value="1"/>
</dbReference>
<dbReference type="InterPro" id="IPR024567">
    <property type="entry name" value="RNase_HII/HIII_dom"/>
</dbReference>
<evidence type="ECO:0000313" key="19">
    <source>
        <dbReference type="Proteomes" id="UP000480185"/>
    </source>
</evidence>
<reference evidence="18 19" key="1">
    <citation type="submission" date="2019-11" db="EMBL/GenBank/DDBJ databases">
        <authorList>
            <person name="Li J."/>
        </authorList>
    </citation>
    <scope>NUCLEOTIDE SEQUENCE [LARGE SCALE GENOMIC DNA]</scope>
    <source>
        <strain evidence="18 19">J4</strain>
    </source>
</reference>
<evidence type="ECO:0000256" key="9">
    <source>
        <dbReference type="ARBA" id="ARBA00022722"/>
    </source>
</evidence>
<evidence type="ECO:0000256" key="13">
    <source>
        <dbReference type="ARBA" id="ARBA00023211"/>
    </source>
</evidence>
<name>A0A6G1X366_9BACI</name>
<dbReference type="NCBIfam" id="NF000595">
    <property type="entry name" value="PRK00015.1-3"/>
    <property type="match status" value="1"/>
</dbReference>
<protein>
    <recommendedName>
        <fullName evidence="7 14">Ribonuclease HII</fullName>
        <shortName evidence="14">RNase HII</shortName>
        <ecNumber evidence="6 14">3.1.26.4</ecNumber>
    </recommendedName>
</protein>
<gene>
    <name evidence="14" type="primary">rnhB</name>
    <name evidence="18" type="ORF">GH754_03630</name>
</gene>
<dbReference type="FunFam" id="3.30.420.10:FF:000006">
    <property type="entry name" value="Ribonuclease HII"/>
    <property type="match status" value="1"/>
</dbReference>
<dbReference type="NCBIfam" id="NF000594">
    <property type="entry name" value="PRK00015.1-1"/>
    <property type="match status" value="1"/>
</dbReference>
<dbReference type="HAMAP" id="MF_00052_B">
    <property type="entry name" value="RNase_HII_B"/>
    <property type="match status" value="1"/>
</dbReference>
<comment type="cofactor">
    <cofactor evidence="2">
        <name>Mg(2+)</name>
        <dbReference type="ChEBI" id="CHEBI:18420"/>
    </cofactor>
</comment>